<feature type="non-terminal residue" evidence="2">
    <location>
        <position position="1"/>
    </location>
</feature>
<gene>
    <name evidence="2" type="ORF">AVDCRST_MAG75-2647</name>
</gene>
<reference evidence="2" key="1">
    <citation type="submission" date="2020-02" db="EMBL/GenBank/DDBJ databases">
        <authorList>
            <person name="Meier V. D."/>
        </authorList>
    </citation>
    <scope>NUCLEOTIDE SEQUENCE</scope>
    <source>
        <strain evidence="2">AVDCRST_MAG75</strain>
    </source>
</reference>
<name>A0A6J4P9A0_9ACTN</name>
<evidence type="ECO:0000256" key="1">
    <source>
        <dbReference type="SAM" id="MobiDB-lite"/>
    </source>
</evidence>
<organism evidence="2">
    <name type="scientific">uncultured Propionibacteriaceae bacterium</name>
    <dbReference type="NCBI Taxonomy" id="257457"/>
    <lineage>
        <taxon>Bacteria</taxon>
        <taxon>Bacillati</taxon>
        <taxon>Actinomycetota</taxon>
        <taxon>Actinomycetes</taxon>
        <taxon>Propionibacteriales</taxon>
        <taxon>Propionibacteriaceae</taxon>
        <taxon>environmental samples</taxon>
    </lineage>
</organism>
<accession>A0A6J4P9A0</accession>
<sequence length="41" mass="4558">WLDQVHLRCAHLPRPASSTSPTSDRPRHLSQPENGGLKQLA</sequence>
<feature type="non-terminal residue" evidence="2">
    <location>
        <position position="41"/>
    </location>
</feature>
<dbReference type="AlphaFoldDB" id="A0A6J4P9A0"/>
<proteinExistence type="predicted"/>
<evidence type="ECO:0000313" key="2">
    <source>
        <dbReference type="EMBL" id="CAA9409488.1"/>
    </source>
</evidence>
<feature type="region of interest" description="Disordered" evidence="1">
    <location>
        <begin position="12"/>
        <end position="41"/>
    </location>
</feature>
<protein>
    <submittedName>
        <fullName evidence="2">Uncharacterized protein</fullName>
    </submittedName>
</protein>
<dbReference type="EMBL" id="CADCUO010000189">
    <property type="protein sequence ID" value="CAA9409488.1"/>
    <property type="molecule type" value="Genomic_DNA"/>
</dbReference>